<evidence type="ECO:0000256" key="4">
    <source>
        <dbReference type="ARBA" id="ARBA00022801"/>
    </source>
</evidence>
<evidence type="ECO:0000256" key="3">
    <source>
        <dbReference type="ARBA" id="ARBA00022692"/>
    </source>
</evidence>
<dbReference type="SMART" id="SM00014">
    <property type="entry name" value="acidPPc"/>
    <property type="match status" value="1"/>
</dbReference>
<dbReference type="SUPFAM" id="SSF48317">
    <property type="entry name" value="Acid phosphatase/Vanadium-dependent haloperoxidase"/>
    <property type="match status" value="1"/>
</dbReference>
<evidence type="ECO:0000259" key="7">
    <source>
        <dbReference type="SMART" id="SM00014"/>
    </source>
</evidence>
<comment type="caution">
    <text evidence="8">The sequence shown here is derived from an EMBL/GenBank/DDBJ whole genome shotgun (WGS) entry which is preliminary data.</text>
</comment>
<organism evidence="8 9">
    <name type="scientific">Streptomyces smyrnaeus</name>
    <dbReference type="NCBI Taxonomy" id="1387713"/>
    <lineage>
        <taxon>Bacteria</taxon>
        <taxon>Bacillati</taxon>
        <taxon>Actinomycetota</taxon>
        <taxon>Actinomycetes</taxon>
        <taxon>Kitasatosporales</taxon>
        <taxon>Streptomycetaceae</taxon>
        <taxon>Streptomyces</taxon>
    </lineage>
</organism>
<gene>
    <name evidence="8" type="ORF">JW613_28065</name>
</gene>
<keyword evidence="3" id="KW-0812">Transmembrane</keyword>
<evidence type="ECO:0000313" key="8">
    <source>
        <dbReference type="EMBL" id="MBO8202122.1"/>
    </source>
</evidence>
<proteinExistence type="predicted"/>
<dbReference type="Gene3D" id="1.20.144.10">
    <property type="entry name" value="Phosphatidic acid phosphatase type 2/haloperoxidase"/>
    <property type="match status" value="1"/>
</dbReference>
<dbReference type="PANTHER" id="PTHR14969">
    <property type="entry name" value="SPHINGOSINE-1-PHOSPHATE PHOSPHOHYDROLASE"/>
    <property type="match status" value="1"/>
</dbReference>
<dbReference type="EMBL" id="JAFFZM010000020">
    <property type="protein sequence ID" value="MBO8202122.1"/>
    <property type="molecule type" value="Genomic_DNA"/>
</dbReference>
<dbReference type="PANTHER" id="PTHR14969:SF62">
    <property type="entry name" value="DECAPRENYLPHOSPHORYL-5-PHOSPHORIBOSE PHOSPHATASE RV3807C-RELATED"/>
    <property type="match status" value="1"/>
</dbReference>
<keyword evidence="6" id="KW-0472">Membrane</keyword>
<dbReference type="CDD" id="cd01610">
    <property type="entry name" value="PAP2_like"/>
    <property type="match status" value="1"/>
</dbReference>
<name>A0ABS3Y396_9ACTN</name>
<evidence type="ECO:0000256" key="6">
    <source>
        <dbReference type="ARBA" id="ARBA00023136"/>
    </source>
</evidence>
<comment type="subcellular location">
    <subcellularLocation>
        <location evidence="1">Cell membrane</location>
        <topology evidence="1">Multi-pass membrane protein</topology>
    </subcellularLocation>
</comment>
<dbReference type="Pfam" id="PF01569">
    <property type="entry name" value="PAP2"/>
    <property type="match status" value="1"/>
</dbReference>
<dbReference type="Proteomes" id="UP000721954">
    <property type="component" value="Unassembled WGS sequence"/>
</dbReference>
<evidence type="ECO:0000256" key="1">
    <source>
        <dbReference type="ARBA" id="ARBA00004651"/>
    </source>
</evidence>
<reference evidence="8 9" key="1">
    <citation type="submission" date="2021-02" db="EMBL/GenBank/DDBJ databases">
        <title>Streptomyces spirodelae sp. nov., isolated from duckweed.</title>
        <authorList>
            <person name="Saimee Y."/>
            <person name="Duangmal K."/>
        </authorList>
    </citation>
    <scope>NUCLEOTIDE SEQUENCE [LARGE SCALE GENOMIC DNA]</scope>
    <source>
        <strain evidence="8 9">DSM 42105</strain>
    </source>
</reference>
<dbReference type="InterPro" id="IPR036938">
    <property type="entry name" value="PAP2/HPO_sf"/>
</dbReference>
<evidence type="ECO:0000256" key="5">
    <source>
        <dbReference type="ARBA" id="ARBA00022989"/>
    </source>
</evidence>
<protein>
    <submittedName>
        <fullName evidence="8">Phosphatase PAP2 family protein</fullName>
    </submittedName>
</protein>
<keyword evidence="2" id="KW-1003">Cell membrane</keyword>
<accession>A0ABS3Y396</accession>
<dbReference type="InterPro" id="IPR000326">
    <property type="entry name" value="PAP2/HPO"/>
</dbReference>
<evidence type="ECO:0000313" key="9">
    <source>
        <dbReference type="Proteomes" id="UP000721954"/>
    </source>
</evidence>
<keyword evidence="5" id="KW-1133">Transmembrane helix</keyword>
<sequence>MRGRGSRAAGVAERVKGRVSDRGWACGGAGRGRVFSVAARTARRWGQWERRLLCALGDCADDARVAGTARALSWSGEHAAVWLLVGLAGAATDRTQRERWLKGTALVGAAHLASMGIKRVVRRPRPGPAGRAPLVRTAGAHSFPSSHAASASAAALALGGLRHGSLGGRRHGTPLTALAALMCVSRMVAGVHYPSDVLAGAVLGALTVRLGSRRPRGRGRPHG</sequence>
<evidence type="ECO:0000256" key="2">
    <source>
        <dbReference type="ARBA" id="ARBA00022475"/>
    </source>
</evidence>
<keyword evidence="4" id="KW-0378">Hydrolase</keyword>
<keyword evidence="9" id="KW-1185">Reference proteome</keyword>
<feature type="domain" description="Phosphatidic acid phosphatase type 2/haloperoxidase" evidence="7">
    <location>
        <begin position="101"/>
        <end position="212"/>
    </location>
</feature>